<dbReference type="STRING" id="857967.G0QNX5"/>
<dbReference type="PANTHER" id="PTHR21442:SF0">
    <property type="entry name" value="CILIA- AND FLAGELLA-ASSOCIATED PROTEIN 206"/>
    <property type="match status" value="1"/>
</dbReference>
<dbReference type="RefSeq" id="XP_004037066.1">
    <property type="nucleotide sequence ID" value="XM_004037018.1"/>
</dbReference>
<evidence type="ECO:0000313" key="10">
    <source>
        <dbReference type="Proteomes" id="UP000008983"/>
    </source>
</evidence>
<evidence type="ECO:0000256" key="1">
    <source>
        <dbReference type="ARBA" id="ARBA00004430"/>
    </source>
</evidence>
<dbReference type="OrthoDB" id="10251073at2759"/>
<dbReference type="Proteomes" id="UP000008983">
    <property type="component" value="Unassembled WGS sequence"/>
</dbReference>
<dbReference type="EMBL" id="GL983513">
    <property type="protein sequence ID" value="EGR33080.1"/>
    <property type="molecule type" value="Genomic_DNA"/>
</dbReference>
<dbReference type="AlphaFoldDB" id="G0QNX5"/>
<dbReference type="GO" id="GO:0030030">
    <property type="term" value="P:cell projection organization"/>
    <property type="evidence" value="ECO:0007669"/>
    <property type="project" value="UniProtKB-KW"/>
</dbReference>
<sequence length="621" mass="72460">LNMQFTNVEKIIILQQKLQLAFIAQTIYNQKTDRFYLEDKLFPSQIEELNHLVLEKLSQIDKPSMKTIQMQISYDSSFIESEMQRQERIKIQSIETGKLTDGVVTLEIKNAKDFEGLTILFKKIFNFLLHKNKELMVQNTNKSRLSEQENQTTQFNIEKEVAAGLESVIPRAALGPFVSLNPSEKVTQLVELSNLVIGIRLFNKWINKGGIGLIPFQELLEYPGKDLNEKIRIEAIDVIEQCDNYTIFFQTLKYTKLNIPEEQLKQYKDELTFLRQYLSYILSLQEDVDISENTVDSNKTKFLKEIKDLESLLKQKSSAPKEQVLFYILKKQINQYQVYPKFAILSYAYVQLLEEKNICLTRIKLFNLLQDIRFDFKLTLPKNCIIQSKNALQEGHNEEPVQINHNQNHQVESLLPQNTPDFMQTPLDYLGFCLWSIVKRDGLLLPGKPVLGVYRYKDKNCVFSDEKCINEFIADPQFFIQGVINECRKNPELIHLLRMDDQFKNDVNLNIYLQAQEGGHQLSNKLMVDKAVETPQHFIEKKLDPNYCWNEWELRKKALQMANIRKRQTKACQTILSNFKVDSDAQTYQPKDAETNTGINKAINPLRPRNYITGLRDKNTQ</sequence>
<reference evidence="9 10" key="1">
    <citation type="submission" date="2011-07" db="EMBL/GenBank/DDBJ databases">
        <authorList>
            <person name="Coyne R."/>
            <person name="Brami D."/>
            <person name="Johnson J."/>
            <person name="Hostetler J."/>
            <person name="Hannick L."/>
            <person name="Clark T."/>
            <person name="Cassidy-Hanley D."/>
            <person name="Inman J."/>
        </authorList>
    </citation>
    <scope>NUCLEOTIDE SEQUENCE [LARGE SCALE GENOMIC DNA]</scope>
    <source>
        <strain evidence="9 10">G5</strain>
    </source>
</reference>
<keyword evidence="7" id="KW-0206">Cytoskeleton</keyword>
<keyword evidence="6" id="KW-0969">Cilium</keyword>
<proteinExistence type="inferred from homology"/>
<name>G0QNX5_ICHMU</name>
<feature type="non-terminal residue" evidence="9">
    <location>
        <position position="1"/>
    </location>
</feature>
<dbReference type="eggNOG" id="ENOG502QTGJ">
    <property type="taxonomic scope" value="Eukaryota"/>
</dbReference>
<evidence type="ECO:0000256" key="6">
    <source>
        <dbReference type="ARBA" id="ARBA00023069"/>
    </source>
</evidence>
<accession>G0QNX5</accession>
<comment type="subcellular location">
    <subcellularLocation>
        <location evidence="1">Cytoplasm</location>
        <location evidence="1">Cytoskeleton</location>
        <location evidence="1">Cilium axoneme</location>
    </subcellularLocation>
</comment>
<evidence type="ECO:0000256" key="8">
    <source>
        <dbReference type="ARBA" id="ARBA00023273"/>
    </source>
</evidence>
<dbReference type="InterPro" id="IPR021897">
    <property type="entry name" value="FAP206"/>
</dbReference>
<keyword evidence="5" id="KW-0970">Cilium biogenesis/degradation</keyword>
<evidence type="ECO:0000256" key="7">
    <source>
        <dbReference type="ARBA" id="ARBA00023212"/>
    </source>
</evidence>
<dbReference type="InParanoid" id="G0QNX5"/>
<evidence type="ECO:0000256" key="4">
    <source>
        <dbReference type="ARBA" id="ARBA00022490"/>
    </source>
</evidence>
<comment type="similarity">
    <text evidence="2">Belongs to the CFAP206 family.</text>
</comment>
<keyword evidence="4" id="KW-0963">Cytoplasm</keyword>
<evidence type="ECO:0000256" key="5">
    <source>
        <dbReference type="ARBA" id="ARBA00022794"/>
    </source>
</evidence>
<keyword evidence="8" id="KW-0966">Cell projection</keyword>
<dbReference type="PANTHER" id="PTHR21442">
    <property type="entry name" value="CILIA- AND FLAGELLA-ASSOCIATED PROTEIN 206"/>
    <property type="match status" value="1"/>
</dbReference>
<dbReference type="GO" id="GO:0005930">
    <property type="term" value="C:axoneme"/>
    <property type="evidence" value="ECO:0007669"/>
    <property type="project" value="UniProtKB-SubCell"/>
</dbReference>
<dbReference type="GO" id="GO:0036064">
    <property type="term" value="C:ciliary basal body"/>
    <property type="evidence" value="ECO:0007669"/>
    <property type="project" value="TreeGrafter"/>
</dbReference>
<dbReference type="GO" id="GO:0003356">
    <property type="term" value="P:regulation of cilium beat frequency"/>
    <property type="evidence" value="ECO:0007669"/>
    <property type="project" value="TreeGrafter"/>
</dbReference>
<gene>
    <name evidence="9" type="ORF">IMG5_062210</name>
</gene>
<dbReference type="OMA" id="QLMELMC"/>
<dbReference type="Pfam" id="PF12018">
    <property type="entry name" value="FAP206"/>
    <property type="match status" value="1"/>
</dbReference>
<evidence type="ECO:0000313" key="9">
    <source>
        <dbReference type="EMBL" id="EGR33080.1"/>
    </source>
</evidence>
<organism evidence="9 10">
    <name type="scientific">Ichthyophthirius multifiliis</name>
    <name type="common">White spot disease agent</name>
    <name type="synonym">Ich</name>
    <dbReference type="NCBI Taxonomy" id="5932"/>
    <lineage>
        <taxon>Eukaryota</taxon>
        <taxon>Sar</taxon>
        <taxon>Alveolata</taxon>
        <taxon>Ciliophora</taxon>
        <taxon>Intramacronucleata</taxon>
        <taxon>Oligohymenophorea</taxon>
        <taxon>Hymenostomatida</taxon>
        <taxon>Ophryoglenina</taxon>
        <taxon>Ichthyophthirius</taxon>
    </lineage>
</organism>
<dbReference type="GeneID" id="14909253"/>
<keyword evidence="10" id="KW-1185">Reference proteome</keyword>
<evidence type="ECO:0000256" key="2">
    <source>
        <dbReference type="ARBA" id="ARBA00010500"/>
    </source>
</evidence>
<protein>
    <recommendedName>
        <fullName evidence="3">Cilia- and flagella-associated protein 206</fullName>
    </recommendedName>
</protein>
<evidence type="ECO:0000256" key="3">
    <source>
        <dbReference type="ARBA" id="ARBA00021602"/>
    </source>
</evidence>